<evidence type="ECO:0000313" key="4">
    <source>
        <dbReference type="WBParaSite" id="ACRNAN_scaffold1823.g23616.t1"/>
    </source>
</evidence>
<sequence>MKVAILFFFALFSALNALAVNKNQPHVLATDNPPCATNASTAFVDVILVIDTSINMGSSNLRKIGNTVSLILSKFTIGNMVDIRQGYRNTRVAVVTYDATAKIVANYTDINSISDLTNVLNGVSASNSQQANLYE</sequence>
<evidence type="ECO:0000259" key="2">
    <source>
        <dbReference type="PROSITE" id="PS50234"/>
    </source>
</evidence>
<keyword evidence="1" id="KW-0732">Signal</keyword>
<feature type="signal peptide" evidence="1">
    <location>
        <begin position="1"/>
        <end position="19"/>
    </location>
</feature>
<dbReference type="PANTHER" id="PTHR31024">
    <property type="entry name" value="C-TYPE LECTIN"/>
    <property type="match status" value="1"/>
</dbReference>
<protein>
    <submittedName>
        <fullName evidence="4">VWFA domain-containing protein</fullName>
    </submittedName>
</protein>
<evidence type="ECO:0000256" key="1">
    <source>
        <dbReference type="SAM" id="SignalP"/>
    </source>
</evidence>
<evidence type="ECO:0000313" key="3">
    <source>
        <dbReference type="Proteomes" id="UP000887540"/>
    </source>
</evidence>
<dbReference type="PROSITE" id="PS50234">
    <property type="entry name" value="VWFA"/>
    <property type="match status" value="1"/>
</dbReference>
<dbReference type="Pfam" id="PF00092">
    <property type="entry name" value="VWA"/>
    <property type="match status" value="1"/>
</dbReference>
<dbReference type="InterPro" id="IPR002035">
    <property type="entry name" value="VWF_A"/>
</dbReference>
<organism evidence="3 4">
    <name type="scientific">Acrobeloides nanus</name>
    <dbReference type="NCBI Taxonomy" id="290746"/>
    <lineage>
        <taxon>Eukaryota</taxon>
        <taxon>Metazoa</taxon>
        <taxon>Ecdysozoa</taxon>
        <taxon>Nematoda</taxon>
        <taxon>Chromadorea</taxon>
        <taxon>Rhabditida</taxon>
        <taxon>Tylenchina</taxon>
        <taxon>Cephalobomorpha</taxon>
        <taxon>Cephaloboidea</taxon>
        <taxon>Cephalobidae</taxon>
        <taxon>Acrobeloides</taxon>
    </lineage>
</organism>
<dbReference type="WBParaSite" id="ACRNAN_scaffold1823.g23616.t1">
    <property type="protein sequence ID" value="ACRNAN_scaffold1823.g23616.t1"/>
    <property type="gene ID" value="ACRNAN_scaffold1823.g23616"/>
</dbReference>
<proteinExistence type="predicted"/>
<dbReference type="AlphaFoldDB" id="A0A914D495"/>
<dbReference type="PANTHER" id="PTHR31024:SF3">
    <property type="entry name" value="C-TYPE LECTIN-RELATED"/>
    <property type="match status" value="1"/>
</dbReference>
<accession>A0A914D495</accession>
<dbReference type="Proteomes" id="UP000887540">
    <property type="component" value="Unplaced"/>
</dbReference>
<dbReference type="SUPFAM" id="SSF53300">
    <property type="entry name" value="vWA-like"/>
    <property type="match status" value="1"/>
</dbReference>
<dbReference type="Gene3D" id="3.40.50.410">
    <property type="entry name" value="von Willebrand factor, type A domain"/>
    <property type="match status" value="1"/>
</dbReference>
<reference evidence="4" key="1">
    <citation type="submission" date="2022-11" db="UniProtKB">
        <authorList>
            <consortium name="WormBaseParasite"/>
        </authorList>
    </citation>
    <scope>IDENTIFICATION</scope>
</reference>
<keyword evidence="3" id="KW-1185">Reference proteome</keyword>
<dbReference type="InterPro" id="IPR036465">
    <property type="entry name" value="vWFA_dom_sf"/>
</dbReference>
<name>A0A914D495_9BILA</name>
<feature type="domain" description="VWFA" evidence="2">
    <location>
        <begin position="45"/>
        <end position="135"/>
    </location>
</feature>
<feature type="chain" id="PRO_5036780070" evidence="1">
    <location>
        <begin position="20"/>
        <end position="135"/>
    </location>
</feature>